<dbReference type="PANTHER" id="PTHR16943">
    <property type="entry name" value="2-METHYLCITRATE DEHYDRATASE-RELATED"/>
    <property type="match status" value="1"/>
</dbReference>
<gene>
    <name evidence="4" type="ORF">GCM10023205_10240</name>
</gene>
<comment type="similarity">
    <text evidence="1">Belongs to the PrpD family.</text>
</comment>
<evidence type="ECO:0000259" key="2">
    <source>
        <dbReference type="Pfam" id="PF03972"/>
    </source>
</evidence>
<dbReference type="InterPro" id="IPR005656">
    <property type="entry name" value="MmgE_PrpD"/>
</dbReference>
<dbReference type="Gene3D" id="3.30.1330.120">
    <property type="entry name" value="2-methylcitrate dehydratase PrpD"/>
    <property type="match status" value="1"/>
</dbReference>
<sequence length="456" mass="46127">MTVATHLALWALGLADDDVPDEVRDAACRQLLDGVGTAVAAARTGAGGPAVTVAGLLGGPRRAAVIGSTGPKLSAPAAAFANGALVHALDYDGTHPAGVVHATAPVLAAAFAAGQEARATGREVLLASVAGLEAVCRIAAAAPHAFHARGLHATGMAGVFGAALASARLLGLDVQQTVHALGIAGSSSSGLLECLNTGAETKLLHPGSAAAGGMLAAWLARAGATGPDTVFEGEFGFYRAFTGRSVAPHQVIGGLGERWELPDITVKQYPCCELIHASLRAAATAAAQMAEAGLGPDDVESVKVAVPKESIPLVGTPDKAAPRSVYEAKFSLAWSVAAMLVDGSVDVDTYAEGCTRRTAPAELAQRVRISTIRCDGPAVSAPGELTVRFRGGRRLRVDEPGLTEVPDEVVTAKFHANAGGTTSDSELLAAKLRALGTVSRIGPLIELTAKIAAPRG</sequence>
<proteinExistence type="inferred from homology"/>
<evidence type="ECO:0000313" key="4">
    <source>
        <dbReference type="EMBL" id="GAA4951349.1"/>
    </source>
</evidence>
<dbReference type="RefSeq" id="WP_345674047.1">
    <property type="nucleotide sequence ID" value="NZ_BAABHS010000003.1"/>
</dbReference>
<dbReference type="InterPro" id="IPR045337">
    <property type="entry name" value="MmgE_PrpD_C"/>
</dbReference>
<reference evidence="5" key="1">
    <citation type="journal article" date="2019" name="Int. J. Syst. Evol. Microbiol.">
        <title>The Global Catalogue of Microorganisms (GCM) 10K type strain sequencing project: providing services to taxonomists for standard genome sequencing and annotation.</title>
        <authorList>
            <consortium name="The Broad Institute Genomics Platform"/>
            <consortium name="The Broad Institute Genome Sequencing Center for Infectious Disease"/>
            <person name="Wu L."/>
            <person name="Ma J."/>
        </authorList>
    </citation>
    <scope>NUCLEOTIDE SEQUENCE [LARGE SCALE GENOMIC DNA]</scope>
    <source>
        <strain evidence="5">JCM 17986</strain>
    </source>
</reference>
<comment type="caution">
    <text evidence="4">The sequence shown here is derived from an EMBL/GenBank/DDBJ whole genome shotgun (WGS) entry which is preliminary data.</text>
</comment>
<feature type="domain" description="MmgE/PrpD N-terminal" evidence="2">
    <location>
        <begin position="6"/>
        <end position="244"/>
    </location>
</feature>
<dbReference type="Gene3D" id="1.10.4100.10">
    <property type="entry name" value="2-methylcitrate dehydratase PrpD"/>
    <property type="match status" value="1"/>
</dbReference>
<accession>A0ABP9GRB1</accession>
<dbReference type="EMBL" id="BAABHS010000003">
    <property type="protein sequence ID" value="GAA4951349.1"/>
    <property type="molecule type" value="Genomic_DNA"/>
</dbReference>
<dbReference type="SUPFAM" id="SSF103378">
    <property type="entry name" value="2-methylcitrate dehydratase PrpD"/>
    <property type="match status" value="1"/>
</dbReference>
<dbReference type="PANTHER" id="PTHR16943:SF8">
    <property type="entry name" value="2-METHYLCITRATE DEHYDRATASE"/>
    <property type="match status" value="1"/>
</dbReference>
<dbReference type="Pfam" id="PF19305">
    <property type="entry name" value="MmgE_PrpD_C"/>
    <property type="match status" value="1"/>
</dbReference>
<keyword evidence="5" id="KW-1185">Reference proteome</keyword>
<feature type="domain" description="MmgE/PrpD C-terminal" evidence="3">
    <location>
        <begin position="269"/>
        <end position="423"/>
    </location>
</feature>
<dbReference type="Proteomes" id="UP001500466">
    <property type="component" value="Unassembled WGS sequence"/>
</dbReference>
<evidence type="ECO:0000259" key="3">
    <source>
        <dbReference type="Pfam" id="PF19305"/>
    </source>
</evidence>
<protein>
    <submittedName>
        <fullName evidence="4">MmgE/PrpD family protein</fullName>
    </submittedName>
</protein>
<dbReference type="Pfam" id="PF03972">
    <property type="entry name" value="MmgE_PrpD_N"/>
    <property type="match status" value="1"/>
</dbReference>
<evidence type="ECO:0000256" key="1">
    <source>
        <dbReference type="ARBA" id="ARBA00006174"/>
    </source>
</evidence>
<organism evidence="4 5">
    <name type="scientific">Yinghuangia aomiensis</name>
    <dbReference type="NCBI Taxonomy" id="676205"/>
    <lineage>
        <taxon>Bacteria</taxon>
        <taxon>Bacillati</taxon>
        <taxon>Actinomycetota</taxon>
        <taxon>Actinomycetes</taxon>
        <taxon>Kitasatosporales</taxon>
        <taxon>Streptomycetaceae</taxon>
        <taxon>Yinghuangia</taxon>
    </lineage>
</organism>
<evidence type="ECO:0000313" key="5">
    <source>
        <dbReference type="Proteomes" id="UP001500466"/>
    </source>
</evidence>
<name>A0ABP9GRB1_9ACTN</name>
<dbReference type="InterPro" id="IPR042183">
    <property type="entry name" value="MmgE/PrpD_sf_1"/>
</dbReference>
<dbReference type="InterPro" id="IPR042188">
    <property type="entry name" value="MmgE/PrpD_sf_2"/>
</dbReference>
<dbReference type="InterPro" id="IPR045336">
    <property type="entry name" value="MmgE_PrpD_N"/>
</dbReference>
<dbReference type="InterPro" id="IPR036148">
    <property type="entry name" value="MmgE/PrpD_sf"/>
</dbReference>